<dbReference type="AlphaFoldDB" id="A0A5N3XAE8"/>
<comment type="subcellular location">
    <subcellularLocation>
        <location evidence="1">Cytoplasm</location>
    </subcellularLocation>
</comment>
<keyword evidence="4" id="KW-0723">Serine/threonine-protein kinase</keyword>
<dbReference type="GO" id="GO:0005634">
    <property type="term" value="C:nucleus"/>
    <property type="evidence" value="ECO:0007669"/>
    <property type="project" value="TreeGrafter"/>
</dbReference>
<feature type="non-terminal residue" evidence="15">
    <location>
        <position position="1"/>
    </location>
</feature>
<keyword evidence="6" id="KW-0132">Cell division</keyword>
<dbReference type="GO" id="GO:0000082">
    <property type="term" value="P:G1/S transition of mitotic cell cycle"/>
    <property type="evidence" value="ECO:0007669"/>
    <property type="project" value="TreeGrafter"/>
</dbReference>
<keyword evidence="10" id="KW-0067">ATP-binding</keyword>
<dbReference type="InterPro" id="IPR000719">
    <property type="entry name" value="Prot_kinase_dom"/>
</dbReference>
<dbReference type="GO" id="GO:0051301">
    <property type="term" value="P:cell division"/>
    <property type="evidence" value="ECO:0007669"/>
    <property type="project" value="UniProtKB-KW"/>
</dbReference>
<evidence type="ECO:0000256" key="3">
    <source>
        <dbReference type="ARBA" id="ARBA00022490"/>
    </source>
</evidence>
<evidence type="ECO:0000256" key="11">
    <source>
        <dbReference type="ARBA" id="ARBA00023306"/>
    </source>
</evidence>
<accession>A0A5N3XAE8</accession>
<dbReference type="Proteomes" id="UP000326062">
    <property type="component" value="Chromosome 15"/>
</dbReference>
<proteinExistence type="predicted"/>
<evidence type="ECO:0000256" key="13">
    <source>
        <dbReference type="ARBA" id="ARBA00048367"/>
    </source>
</evidence>
<evidence type="ECO:0000256" key="12">
    <source>
        <dbReference type="ARBA" id="ARBA00047811"/>
    </source>
</evidence>
<keyword evidence="9" id="KW-0418">Kinase</keyword>
<comment type="caution">
    <text evidence="15">The sequence shown here is derived from an EMBL/GenBank/DDBJ whole genome shotgun (WGS) entry which is preliminary data.</text>
</comment>
<keyword evidence="8" id="KW-0547">Nucleotide-binding</keyword>
<dbReference type="GO" id="GO:0010389">
    <property type="term" value="P:regulation of G2/M transition of mitotic cell cycle"/>
    <property type="evidence" value="ECO:0007669"/>
    <property type="project" value="TreeGrafter"/>
</dbReference>
<dbReference type="GO" id="GO:0005524">
    <property type="term" value="F:ATP binding"/>
    <property type="evidence" value="ECO:0007669"/>
    <property type="project" value="UniProtKB-KW"/>
</dbReference>
<dbReference type="EC" id="2.7.11.22" evidence="2"/>
<evidence type="ECO:0000256" key="6">
    <source>
        <dbReference type="ARBA" id="ARBA00022618"/>
    </source>
</evidence>
<comment type="catalytic activity">
    <reaction evidence="13">
        <text>L-seryl-[protein] + ATP = O-phospho-L-seryl-[protein] + ADP + H(+)</text>
        <dbReference type="Rhea" id="RHEA:17989"/>
        <dbReference type="Rhea" id="RHEA-COMP:9863"/>
        <dbReference type="Rhea" id="RHEA-COMP:11604"/>
        <dbReference type="ChEBI" id="CHEBI:15378"/>
        <dbReference type="ChEBI" id="CHEBI:29999"/>
        <dbReference type="ChEBI" id="CHEBI:30616"/>
        <dbReference type="ChEBI" id="CHEBI:83421"/>
        <dbReference type="ChEBI" id="CHEBI:456216"/>
        <dbReference type="EC" id="2.7.11.22"/>
    </reaction>
</comment>
<gene>
    <name evidence="15" type="ORF">FD755_019382</name>
</gene>
<keyword evidence="7" id="KW-0808">Transferase</keyword>
<organism evidence="15 16">
    <name type="scientific">Muntiacus reevesi</name>
    <name type="common">Reeves' muntjac</name>
    <name type="synonym">Cervus reevesi</name>
    <dbReference type="NCBI Taxonomy" id="9886"/>
    <lineage>
        <taxon>Eukaryota</taxon>
        <taxon>Metazoa</taxon>
        <taxon>Chordata</taxon>
        <taxon>Craniata</taxon>
        <taxon>Vertebrata</taxon>
        <taxon>Euteleostomi</taxon>
        <taxon>Mammalia</taxon>
        <taxon>Eutheria</taxon>
        <taxon>Laurasiatheria</taxon>
        <taxon>Artiodactyla</taxon>
        <taxon>Ruminantia</taxon>
        <taxon>Pecora</taxon>
        <taxon>Cervidae</taxon>
        <taxon>Muntiacinae</taxon>
        <taxon>Muntiacus</taxon>
    </lineage>
</organism>
<keyword evidence="16" id="KW-1185">Reference proteome</keyword>
<evidence type="ECO:0000256" key="8">
    <source>
        <dbReference type="ARBA" id="ARBA00022741"/>
    </source>
</evidence>
<dbReference type="EMBL" id="VCEB01000016">
    <property type="protein sequence ID" value="KAB0369377.1"/>
    <property type="molecule type" value="Genomic_DNA"/>
</dbReference>
<dbReference type="GO" id="GO:0007165">
    <property type="term" value="P:signal transduction"/>
    <property type="evidence" value="ECO:0007669"/>
    <property type="project" value="TreeGrafter"/>
</dbReference>
<evidence type="ECO:0000313" key="15">
    <source>
        <dbReference type="EMBL" id="KAB0369377.1"/>
    </source>
</evidence>
<dbReference type="GO" id="GO:0000307">
    <property type="term" value="C:cyclin-dependent protein kinase holoenzyme complex"/>
    <property type="evidence" value="ECO:0007669"/>
    <property type="project" value="TreeGrafter"/>
</dbReference>
<dbReference type="SUPFAM" id="SSF56112">
    <property type="entry name" value="Protein kinase-like (PK-like)"/>
    <property type="match status" value="1"/>
</dbReference>
<keyword evidence="3" id="KW-0963">Cytoplasm</keyword>
<dbReference type="GO" id="GO:0030332">
    <property type="term" value="F:cyclin binding"/>
    <property type="evidence" value="ECO:0007669"/>
    <property type="project" value="TreeGrafter"/>
</dbReference>
<reference evidence="15 16" key="1">
    <citation type="submission" date="2019-06" db="EMBL/GenBank/DDBJ databases">
        <title>Discovery of a novel chromosome fission-fusion reversal in muntjac.</title>
        <authorList>
            <person name="Mudd A.B."/>
            <person name="Bredeson J.V."/>
            <person name="Baum R."/>
            <person name="Hockemeyer D."/>
            <person name="Rokhsar D.S."/>
        </authorList>
    </citation>
    <scope>NUCLEOTIDE SEQUENCE [LARGE SCALE GENOMIC DNA]</scope>
    <source>
        <strain evidence="15">UCam_UCB_Mr</strain>
        <tissue evidence="15">Fibroblast cell line</tissue>
    </source>
</reference>
<evidence type="ECO:0000256" key="5">
    <source>
        <dbReference type="ARBA" id="ARBA00022553"/>
    </source>
</evidence>
<keyword evidence="11" id="KW-0131">Cell cycle</keyword>
<evidence type="ECO:0000256" key="2">
    <source>
        <dbReference type="ARBA" id="ARBA00012425"/>
    </source>
</evidence>
<evidence type="ECO:0000313" key="16">
    <source>
        <dbReference type="Proteomes" id="UP000326062"/>
    </source>
</evidence>
<dbReference type="InterPro" id="IPR050108">
    <property type="entry name" value="CDK"/>
</dbReference>
<dbReference type="Pfam" id="PF00069">
    <property type="entry name" value="Pkinase"/>
    <property type="match status" value="1"/>
</dbReference>
<evidence type="ECO:0000256" key="9">
    <source>
        <dbReference type="ARBA" id="ARBA00022777"/>
    </source>
</evidence>
<name>A0A5N3XAE8_MUNRE</name>
<dbReference type="PANTHER" id="PTHR24056:SF129">
    <property type="entry name" value="CYCLIN-DEPENDENT KINASE 4"/>
    <property type="match status" value="1"/>
</dbReference>
<feature type="domain" description="Protein kinase" evidence="14">
    <location>
        <begin position="1"/>
        <end position="218"/>
    </location>
</feature>
<comment type="catalytic activity">
    <reaction evidence="12">
        <text>L-threonyl-[protein] + ATP = O-phospho-L-threonyl-[protein] + ADP + H(+)</text>
        <dbReference type="Rhea" id="RHEA:46608"/>
        <dbReference type="Rhea" id="RHEA-COMP:11060"/>
        <dbReference type="Rhea" id="RHEA-COMP:11605"/>
        <dbReference type="ChEBI" id="CHEBI:15378"/>
        <dbReference type="ChEBI" id="CHEBI:30013"/>
        <dbReference type="ChEBI" id="CHEBI:30616"/>
        <dbReference type="ChEBI" id="CHEBI:61977"/>
        <dbReference type="ChEBI" id="CHEBI:456216"/>
        <dbReference type="EC" id="2.7.11.22"/>
    </reaction>
</comment>
<dbReference type="PROSITE" id="PS50011">
    <property type="entry name" value="PROTEIN_KINASE_DOM"/>
    <property type="match status" value="1"/>
</dbReference>
<dbReference type="PANTHER" id="PTHR24056">
    <property type="entry name" value="CELL DIVISION PROTEIN KINASE"/>
    <property type="match status" value="1"/>
</dbReference>
<dbReference type="GO" id="GO:0004693">
    <property type="term" value="F:cyclin-dependent protein serine/threonine kinase activity"/>
    <property type="evidence" value="ECO:0007669"/>
    <property type="project" value="UniProtKB-EC"/>
</dbReference>
<evidence type="ECO:0000256" key="7">
    <source>
        <dbReference type="ARBA" id="ARBA00022679"/>
    </source>
</evidence>
<evidence type="ECO:0000259" key="14">
    <source>
        <dbReference type="PROSITE" id="PS50011"/>
    </source>
</evidence>
<evidence type="ECO:0000256" key="10">
    <source>
        <dbReference type="ARBA" id="ARBA00022840"/>
    </source>
</evidence>
<evidence type="ECO:0000256" key="1">
    <source>
        <dbReference type="ARBA" id="ARBA00004496"/>
    </source>
</evidence>
<dbReference type="InterPro" id="IPR011009">
    <property type="entry name" value="Kinase-like_dom_sf"/>
</dbReference>
<evidence type="ECO:0000256" key="4">
    <source>
        <dbReference type="ARBA" id="ARBA00022527"/>
    </source>
</evidence>
<dbReference type="SMART" id="SM00220">
    <property type="entry name" value="S_TKc"/>
    <property type="match status" value="1"/>
</dbReference>
<sequence>PRSGHFAALRNIRIPYGGDTGVCLAISIVCELPILVGLNDVSATAQTDRETKVTLEFEYIDQDLRTYLDKAASSGLPVETSRSHMTEQLHVLDFLHANCIVHRDRKPKNILVTSDGTVKLSTSATPVAMWKVGCTFEDMFHQKLLFCGNSKADQLGKIFDLIKLYQEVDWLQDVSLPHGGFFPSRVLLVQLMVPEMQKLEHCYAAGYSYLHKAEGNPE</sequence>
<protein>
    <recommendedName>
        <fullName evidence="2">cyclin-dependent kinase</fullName>
        <ecNumber evidence="2">2.7.11.22</ecNumber>
    </recommendedName>
</protein>
<dbReference type="GO" id="GO:0005737">
    <property type="term" value="C:cytoplasm"/>
    <property type="evidence" value="ECO:0007669"/>
    <property type="project" value="UniProtKB-SubCell"/>
</dbReference>
<keyword evidence="5" id="KW-0597">Phosphoprotein</keyword>
<dbReference type="Gene3D" id="1.10.510.10">
    <property type="entry name" value="Transferase(Phosphotransferase) domain 1"/>
    <property type="match status" value="2"/>
</dbReference>
<dbReference type="GO" id="GO:0010468">
    <property type="term" value="P:regulation of gene expression"/>
    <property type="evidence" value="ECO:0007669"/>
    <property type="project" value="TreeGrafter"/>
</dbReference>